<gene>
    <name evidence="1" type="ORF">HTSR_1580</name>
</gene>
<name>A0A1D8S5X7_9EURY</name>
<dbReference type="AlphaFoldDB" id="A0A1D8S5X7"/>
<sequence length="140" mass="15567">METRGQFAPETERAAREQYAALAGPAKTVTKEIAEAGTTDRDAYRALTTEDVYETAQQALFASLLAVQVGSTEEYEDWLAAREDLEVVFAGTETVPRRAWHPVWPRAAVVAVSFQDKPDAAVASLRRQAFGRFYRDLVVE</sequence>
<dbReference type="Proteomes" id="UP000185608">
    <property type="component" value="Chromosome"/>
</dbReference>
<evidence type="ECO:0000313" key="1">
    <source>
        <dbReference type="EMBL" id="AOW80752.1"/>
    </source>
</evidence>
<protein>
    <submittedName>
        <fullName evidence="1">Uncharacterized protein</fullName>
    </submittedName>
</protein>
<dbReference type="GeneID" id="29829570"/>
<evidence type="ECO:0000313" key="2">
    <source>
        <dbReference type="Proteomes" id="UP000185608"/>
    </source>
</evidence>
<dbReference type="KEGG" id="halh:HTSR_1580"/>
<proteinExistence type="predicted"/>
<dbReference type="RefSeq" id="WP_070365423.1">
    <property type="nucleotide sequence ID" value="NZ_CP016070.1"/>
</dbReference>
<dbReference type="EMBL" id="CP016070">
    <property type="protein sequence ID" value="AOW80752.1"/>
    <property type="molecule type" value="Genomic_DNA"/>
</dbReference>
<reference evidence="1 2" key="1">
    <citation type="submission" date="2016-06" db="EMBL/GenBank/DDBJ databases">
        <title>Discovery of anaerobic lithoheterotrophic haloarchaeon capable of sulfur respiration by hydrogen and formate.</title>
        <authorList>
            <person name="Sorokin D.Y."/>
            <person name="Kublanov I.V."/>
            <person name="Roman P."/>
            <person name="Sinninghe Damste J.S."/>
            <person name="Golyshin P.N."/>
            <person name="Rojo D."/>
            <person name="Ciordia S."/>
            <person name="Mena Md.C."/>
            <person name="Ferrer M."/>
            <person name="Smedile F."/>
            <person name="Messina E."/>
            <person name="La Cono V."/>
            <person name="Yakimov M.M."/>
        </authorList>
    </citation>
    <scope>NUCLEOTIDE SEQUENCE [LARGE SCALE GENOMIC DNA]</scope>
    <source>
        <strain evidence="1 2">HTSR1</strain>
    </source>
</reference>
<dbReference type="Pfam" id="PF19125">
    <property type="entry name" value="DUF5809"/>
    <property type="match status" value="1"/>
</dbReference>
<dbReference type="STRING" id="1873524.HSR6_1649"/>
<dbReference type="InterPro" id="IPR043832">
    <property type="entry name" value="DUF5809"/>
</dbReference>
<organism evidence="1 2">
    <name type="scientific">Halodesulfurarchaeum formicicum</name>
    <dbReference type="NCBI Taxonomy" id="1873524"/>
    <lineage>
        <taxon>Archaea</taxon>
        <taxon>Methanobacteriati</taxon>
        <taxon>Methanobacteriota</taxon>
        <taxon>Stenosarchaea group</taxon>
        <taxon>Halobacteria</taxon>
        <taxon>Halobacteriales</taxon>
        <taxon>Halobacteriaceae</taxon>
        <taxon>Halodesulfurarchaeum</taxon>
    </lineage>
</organism>
<accession>A0A1D8S5X7</accession>